<protein>
    <submittedName>
        <fullName evidence="1">Uncharacterized protein</fullName>
    </submittedName>
</protein>
<proteinExistence type="predicted"/>
<sequence>MWNRFTWGWNRFVGLEAIECSKSSPSESILLSMELVHFGTESLNDFLNRFALEVYEGSGGLELDLRQQRTIGSSKCLWGLCFHVGQRLTLRLTVAAGGPPANVPATNLGPADWSSGKFKRWSSSASSGSVGIGYDNRPGELILACRI</sequence>
<accession>A0ABU6ZH88</accession>
<reference evidence="1 2" key="1">
    <citation type="journal article" date="2023" name="Plants (Basel)">
        <title>Bridging the Gap: Combining Genomics and Transcriptomics Approaches to Understand Stylosanthes scabra, an Orphan Legume from the Brazilian Caatinga.</title>
        <authorList>
            <person name="Ferreira-Neto J.R.C."/>
            <person name="da Silva M.D."/>
            <person name="Binneck E."/>
            <person name="de Melo N.F."/>
            <person name="da Silva R.H."/>
            <person name="de Melo A.L.T.M."/>
            <person name="Pandolfi V."/>
            <person name="Bustamante F.O."/>
            <person name="Brasileiro-Vidal A.C."/>
            <person name="Benko-Iseppon A.M."/>
        </authorList>
    </citation>
    <scope>NUCLEOTIDE SEQUENCE [LARGE SCALE GENOMIC DNA]</scope>
    <source>
        <tissue evidence="1">Leaves</tissue>
    </source>
</reference>
<dbReference type="EMBL" id="JASCZI010272254">
    <property type="protein sequence ID" value="MED6221313.1"/>
    <property type="molecule type" value="Genomic_DNA"/>
</dbReference>
<evidence type="ECO:0000313" key="2">
    <source>
        <dbReference type="Proteomes" id="UP001341840"/>
    </source>
</evidence>
<organism evidence="1 2">
    <name type="scientific">Stylosanthes scabra</name>
    <dbReference type="NCBI Taxonomy" id="79078"/>
    <lineage>
        <taxon>Eukaryota</taxon>
        <taxon>Viridiplantae</taxon>
        <taxon>Streptophyta</taxon>
        <taxon>Embryophyta</taxon>
        <taxon>Tracheophyta</taxon>
        <taxon>Spermatophyta</taxon>
        <taxon>Magnoliopsida</taxon>
        <taxon>eudicotyledons</taxon>
        <taxon>Gunneridae</taxon>
        <taxon>Pentapetalae</taxon>
        <taxon>rosids</taxon>
        <taxon>fabids</taxon>
        <taxon>Fabales</taxon>
        <taxon>Fabaceae</taxon>
        <taxon>Papilionoideae</taxon>
        <taxon>50 kb inversion clade</taxon>
        <taxon>dalbergioids sensu lato</taxon>
        <taxon>Dalbergieae</taxon>
        <taxon>Pterocarpus clade</taxon>
        <taxon>Stylosanthes</taxon>
    </lineage>
</organism>
<evidence type="ECO:0000313" key="1">
    <source>
        <dbReference type="EMBL" id="MED6221313.1"/>
    </source>
</evidence>
<name>A0ABU6ZH88_9FABA</name>
<comment type="caution">
    <text evidence="1">The sequence shown here is derived from an EMBL/GenBank/DDBJ whole genome shotgun (WGS) entry which is preliminary data.</text>
</comment>
<keyword evidence="2" id="KW-1185">Reference proteome</keyword>
<dbReference type="Proteomes" id="UP001341840">
    <property type="component" value="Unassembled WGS sequence"/>
</dbReference>
<gene>
    <name evidence="1" type="ORF">PIB30_053255</name>
</gene>